<keyword evidence="2" id="KW-0539">Nucleus</keyword>
<feature type="region of interest" description="Disordered" evidence="3">
    <location>
        <begin position="98"/>
        <end position="142"/>
    </location>
</feature>
<dbReference type="Proteomes" id="UP000092583">
    <property type="component" value="Unassembled WGS sequence"/>
</dbReference>
<dbReference type="GO" id="GO:0000981">
    <property type="term" value="F:DNA-binding transcription factor activity, RNA polymerase II-specific"/>
    <property type="evidence" value="ECO:0007669"/>
    <property type="project" value="InterPro"/>
</dbReference>
<gene>
    <name evidence="5" type="ORF">L486_04606</name>
</gene>
<feature type="domain" description="Zn(2)-C6 fungal-type" evidence="4">
    <location>
        <begin position="64"/>
        <end position="94"/>
    </location>
</feature>
<evidence type="ECO:0000259" key="4">
    <source>
        <dbReference type="PROSITE" id="PS50048"/>
    </source>
</evidence>
<protein>
    <recommendedName>
        <fullName evidence="4">Zn(2)-C6 fungal-type domain-containing protein</fullName>
    </recommendedName>
</protein>
<dbReference type="CDD" id="cd00067">
    <property type="entry name" value="GAL4"/>
    <property type="match status" value="1"/>
</dbReference>
<dbReference type="EMBL" id="KI669463">
    <property type="protein sequence ID" value="OCF57151.1"/>
    <property type="molecule type" value="Genomic_DNA"/>
</dbReference>
<reference evidence="5 6" key="1">
    <citation type="submission" date="2013-07" db="EMBL/GenBank/DDBJ databases">
        <title>The Genome Sequence of Kwoniella mangroviensis CBS10435.</title>
        <authorList>
            <consortium name="The Broad Institute Genome Sequencing Platform"/>
            <person name="Cuomo C."/>
            <person name="Litvintseva A."/>
            <person name="Chen Y."/>
            <person name="Heitman J."/>
            <person name="Sun S."/>
            <person name="Springer D."/>
            <person name="Dromer F."/>
            <person name="Young S.K."/>
            <person name="Zeng Q."/>
            <person name="Gargeya S."/>
            <person name="Fitzgerald M."/>
            <person name="Abouelleil A."/>
            <person name="Alvarado L."/>
            <person name="Berlin A.M."/>
            <person name="Chapman S.B."/>
            <person name="Dewar J."/>
            <person name="Goldberg J."/>
            <person name="Griggs A."/>
            <person name="Gujja S."/>
            <person name="Hansen M."/>
            <person name="Howarth C."/>
            <person name="Imamovic A."/>
            <person name="Larimer J."/>
            <person name="McCowan C."/>
            <person name="Murphy C."/>
            <person name="Pearson M."/>
            <person name="Priest M."/>
            <person name="Roberts A."/>
            <person name="Saif S."/>
            <person name="Shea T."/>
            <person name="Sykes S."/>
            <person name="Wortman J."/>
            <person name="Nusbaum C."/>
            <person name="Birren B."/>
        </authorList>
    </citation>
    <scope>NUCLEOTIDE SEQUENCE [LARGE SCALE GENOMIC DNA]</scope>
    <source>
        <strain evidence="5 6">CBS 10435</strain>
    </source>
</reference>
<dbReference type="GO" id="GO:0008270">
    <property type="term" value="F:zinc ion binding"/>
    <property type="evidence" value="ECO:0007669"/>
    <property type="project" value="InterPro"/>
</dbReference>
<accession>A0A1B9INX1</accession>
<feature type="region of interest" description="Disordered" evidence="3">
    <location>
        <begin position="1"/>
        <end position="58"/>
    </location>
</feature>
<dbReference type="Pfam" id="PF11951">
    <property type="entry name" value="Fungal_trans_2"/>
    <property type="match status" value="1"/>
</dbReference>
<dbReference type="Gene3D" id="4.10.240.10">
    <property type="entry name" value="Zn(2)-C6 fungal-type DNA-binding domain"/>
    <property type="match status" value="1"/>
</dbReference>
<dbReference type="InterPro" id="IPR036864">
    <property type="entry name" value="Zn2-C6_fun-type_DNA-bd_sf"/>
</dbReference>
<proteinExistence type="predicted"/>
<dbReference type="STRING" id="1331196.A0A1B9INX1"/>
<dbReference type="PROSITE" id="PS00463">
    <property type="entry name" value="ZN2_CY6_FUNGAL_1"/>
    <property type="match status" value="1"/>
</dbReference>
<feature type="compositionally biased region" description="Low complexity" evidence="3">
    <location>
        <begin position="108"/>
        <end position="118"/>
    </location>
</feature>
<evidence type="ECO:0000313" key="5">
    <source>
        <dbReference type="EMBL" id="OCF57151.1"/>
    </source>
</evidence>
<dbReference type="GO" id="GO:0045944">
    <property type="term" value="P:positive regulation of transcription by RNA polymerase II"/>
    <property type="evidence" value="ECO:0007669"/>
    <property type="project" value="TreeGrafter"/>
</dbReference>
<dbReference type="GO" id="GO:0000976">
    <property type="term" value="F:transcription cis-regulatory region binding"/>
    <property type="evidence" value="ECO:0007669"/>
    <property type="project" value="TreeGrafter"/>
</dbReference>
<evidence type="ECO:0000256" key="3">
    <source>
        <dbReference type="SAM" id="MobiDB-lite"/>
    </source>
</evidence>
<feature type="region of interest" description="Disordered" evidence="3">
    <location>
        <begin position="257"/>
        <end position="317"/>
    </location>
</feature>
<dbReference type="OrthoDB" id="5419315at2759"/>
<dbReference type="PROSITE" id="PS50048">
    <property type="entry name" value="ZN2_CY6_FUNGAL_2"/>
    <property type="match status" value="1"/>
</dbReference>
<comment type="subcellular location">
    <subcellularLocation>
        <location evidence="1">Nucleus</location>
    </subcellularLocation>
</comment>
<evidence type="ECO:0000256" key="2">
    <source>
        <dbReference type="ARBA" id="ARBA00023242"/>
    </source>
</evidence>
<feature type="compositionally biased region" description="Polar residues" evidence="3">
    <location>
        <begin position="301"/>
        <end position="317"/>
    </location>
</feature>
<dbReference type="SUPFAM" id="SSF57701">
    <property type="entry name" value="Zn2/Cys6 DNA-binding domain"/>
    <property type="match status" value="1"/>
</dbReference>
<feature type="compositionally biased region" description="Low complexity" evidence="3">
    <location>
        <begin position="31"/>
        <end position="45"/>
    </location>
</feature>
<evidence type="ECO:0000256" key="1">
    <source>
        <dbReference type="ARBA" id="ARBA00004123"/>
    </source>
</evidence>
<dbReference type="InterPro" id="IPR021858">
    <property type="entry name" value="Fun_TF"/>
</dbReference>
<dbReference type="Pfam" id="PF00172">
    <property type="entry name" value="Zn_clus"/>
    <property type="match status" value="1"/>
</dbReference>
<dbReference type="PANTHER" id="PTHR37534">
    <property type="entry name" value="TRANSCRIPTIONAL ACTIVATOR PROTEIN UGA3"/>
    <property type="match status" value="1"/>
</dbReference>
<dbReference type="GO" id="GO:0005634">
    <property type="term" value="C:nucleus"/>
    <property type="evidence" value="ECO:0007669"/>
    <property type="project" value="UniProtKB-SubCell"/>
</dbReference>
<feature type="region of interest" description="Disordered" evidence="3">
    <location>
        <begin position="407"/>
        <end position="426"/>
    </location>
</feature>
<dbReference type="AlphaFoldDB" id="A0A1B9INX1"/>
<dbReference type="PANTHER" id="PTHR37534:SF7">
    <property type="entry name" value="TRANSCRIPTIONAL ACTIVATOR PROTEIN UGA3"/>
    <property type="match status" value="1"/>
</dbReference>
<organism evidence="5 6">
    <name type="scientific">Kwoniella mangroviensis CBS 10435</name>
    <dbReference type="NCBI Taxonomy" id="1331196"/>
    <lineage>
        <taxon>Eukaryota</taxon>
        <taxon>Fungi</taxon>
        <taxon>Dikarya</taxon>
        <taxon>Basidiomycota</taxon>
        <taxon>Agaricomycotina</taxon>
        <taxon>Tremellomycetes</taxon>
        <taxon>Tremellales</taxon>
        <taxon>Cryptococcaceae</taxon>
        <taxon>Kwoniella</taxon>
    </lineage>
</organism>
<feature type="compositionally biased region" description="Pro residues" evidence="3">
    <location>
        <begin position="1"/>
        <end position="11"/>
    </location>
</feature>
<sequence length="726" mass="80150">MSPSSGVPPTPDSSSMMIRHSPRASSSQTTGNPPASPAGSSKPSNDTPLSPGRKRRKVTRSKLGCLTCRKRRKLCDMMKPTCGACTRLQLDCNWPPEEPARPARRRSQQSSVLSPSPSIANPPPTMAAATTHPFAQPPDPRLPFMVPSNDSLSSIPATNTMDDFVGIFGTIDGNQNATTSGNVNSVNGTNILSNAIGNHHLPNNDHLESGDTSLLDWLSGGGNLDEATLQLWAADCLAVPTTQTFNAFDSLNSVLLQQTPPSHPDPVIDPTLISSNGNNGEAGPSAPRPAQSRTASRRQSHSPSYRGSGTPPINSQTDLLNYFHESLSRLVSCTGESAPSAFESFTKLANMTAGRGPAGQSLHLSILAWAARHMVNRGLAKYEAVSEKFSLQATTHLDNRMNQLFDKRGKEKAQNSSGDGAEHHDKDTEKMTLLAAALMIMQFKICRGDVWGFNTLVQHLTRLVPYVFTSEDLDSQPDSMHTSFFENLLYHDVLGSFIFTQAPMIPKSIAQKYSHAGLDTLHTLTGVSLPLFSRMHRLAELIRLRRSRRHKGWSDEHLLDVVKPALQIEAELNEEKIRLDGLVIAKPHIQAHRYLHEAFRTACLLQLRCFVLCEPPSSLHIRLLVRQCLSLLEAMLDERLPGVCSAHWVIFQAALCAIPGGQEAEEMDDRDRSDRIYDDIYAEFGFRNVERSRKIVHELWKKNADGKVFVDWLDVLEENDWEIYVV</sequence>
<keyword evidence="6" id="KW-1185">Reference proteome</keyword>
<reference evidence="6" key="2">
    <citation type="submission" date="2013-12" db="EMBL/GenBank/DDBJ databases">
        <title>Evolution of pathogenesis and genome organization in the Tremellales.</title>
        <authorList>
            <person name="Cuomo C."/>
            <person name="Litvintseva A."/>
            <person name="Heitman J."/>
            <person name="Chen Y."/>
            <person name="Sun S."/>
            <person name="Springer D."/>
            <person name="Dromer F."/>
            <person name="Young S."/>
            <person name="Zeng Q."/>
            <person name="Chapman S."/>
            <person name="Gujja S."/>
            <person name="Saif S."/>
            <person name="Birren B."/>
        </authorList>
    </citation>
    <scope>NUCLEOTIDE SEQUENCE [LARGE SCALE GENOMIC DNA]</scope>
    <source>
        <strain evidence="6">CBS 10435</strain>
    </source>
</reference>
<dbReference type="SMART" id="SM00066">
    <property type="entry name" value="GAL4"/>
    <property type="match status" value="1"/>
</dbReference>
<dbReference type="InterPro" id="IPR001138">
    <property type="entry name" value="Zn2Cys6_DnaBD"/>
</dbReference>
<evidence type="ECO:0000313" key="6">
    <source>
        <dbReference type="Proteomes" id="UP000092583"/>
    </source>
</evidence>
<name>A0A1B9INX1_9TREE</name>